<organism evidence="1 2">
    <name type="scientific">Panagrolaimus sp. PS1159</name>
    <dbReference type="NCBI Taxonomy" id="55785"/>
    <lineage>
        <taxon>Eukaryota</taxon>
        <taxon>Metazoa</taxon>
        <taxon>Ecdysozoa</taxon>
        <taxon>Nematoda</taxon>
        <taxon>Chromadorea</taxon>
        <taxon>Rhabditida</taxon>
        <taxon>Tylenchina</taxon>
        <taxon>Panagrolaimomorpha</taxon>
        <taxon>Panagrolaimoidea</taxon>
        <taxon>Panagrolaimidae</taxon>
        <taxon>Panagrolaimus</taxon>
    </lineage>
</organism>
<sequence length="506" mass="57583">MEKIILDLLMVIGKLLNGILVGRQSGDAIPCGPFSPKGFVQSITACFSCTKMKAFILKVFEVDSPEYSSNIEFCNQIKAQLYKANPKLSCYFISFDHYWLSSMLIAANLTLEIDEFLLMAIVSTKTMDVFELKFTDTGYLITDKRMINIDREGNHRNTILGNCNPKKVIIMNLSANNSTMTSLKNVLKSRKLISMERNRVENDERFCQEITNWILDKKQTKFYILPTCSRKYIITDKTDGTGTQLLAADNHESLPFLKSCIISRTTQHLSMSYIDVVTGKPKVIDLKKFGRKCHQYNITLNIKSKNAPVCQAEPIILPHIESLPQGINPELAKAKTPVIGFFDQSSVICLWNESKHIYEFLSSWNGKFGNDLFLNFEQEKPLFGQKAFELFQTQPASAVYDLIKIMSMPPDNFKVNPDWSFEIIKDAEYPIVLDFVTHDGSRKVANPSFLMAVMLKEHVKAIKNEIGKKPETLGFCLLNEFNKTEEENIKKQIQEACALLSIECLF</sequence>
<accession>A0AC35GIJ6</accession>
<evidence type="ECO:0000313" key="2">
    <source>
        <dbReference type="WBParaSite" id="PS1159_v2.g5642.t1"/>
    </source>
</evidence>
<evidence type="ECO:0000313" key="1">
    <source>
        <dbReference type="Proteomes" id="UP000887580"/>
    </source>
</evidence>
<proteinExistence type="predicted"/>
<protein>
    <submittedName>
        <fullName evidence="2">Uncharacterized protein</fullName>
    </submittedName>
</protein>
<name>A0AC35GIJ6_9BILA</name>
<dbReference type="WBParaSite" id="PS1159_v2.g5642.t1">
    <property type="protein sequence ID" value="PS1159_v2.g5642.t1"/>
    <property type="gene ID" value="PS1159_v2.g5642"/>
</dbReference>
<reference evidence="2" key="1">
    <citation type="submission" date="2022-11" db="UniProtKB">
        <authorList>
            <consortium name="WormBaseParasite"/>
        </authorList>
    </citation>
    <scope>IDENTIFICATION</scope>
</reference>
<dbReference type="Proteomes" id="UP000887580">
    <property type="component" value="Unplaced"/>
</dbReference>